<evidence type="ECO:0000256" key="1">
    <source>
        <dbReference type="SAM" id="Phobius"/>
    </source>
</evidence>
<dbReference type="EMBL" id="DVND01000032">
    <property type="protein sequence ID" value="HIU47989.1"/>
    <property type="molecule type" value="Genomic_DNA"/>
</dbReference>
<evidence type="ECO:0000313" key="2">
    <source>
        <dbReference type="EMBL" id="HIU47989.1"/>
    </source>
</evidence>
<gene>
    <name evidence="2" type="ORF">IAB04_01345</name>
</gene>
<comment type="caution">
    <text evidence="2">The sequence shown here is derived from an EMBL/GenBank/DDBJ whole genome shotgun (WGS) entry which is preliminary data.</text>
</comment>
<sequence length="195" mass="21872">MFNIIKTDFYIMKGSLLFVALYNILFPLMFHNTAVFVPILILMSIYVFIMGVFAVEERDGIQTLHKTLPVKAESIVGARYVEMLLIWLPASALQYLTCILLAKPSLWDGIYMLYSLTLAMFFLSFSIPVTYKYGQVKSRIPVMLIWIVGSVGISPLIIEGTGINVPILGIAAAVFAVLTICSWRISTSIYKKTLL</sequence>
<proteinExistence type="predicted"/>
<accession>A0A9D1S5H1</accession>
<feature type="transmembrane region" description="Helical" evidence="1">
    <location>
        <begin position="35"/>
        <end position="55"/>
    </location>
</feature>
<feature type="transmembrane region" description="Helical" evidence="1">
    <location>
        <begin position="140"/>
        <end position="158"/>
    </location>
</feature>
<dbReference type="InterPro" id="IPR025699">
    <property type="entry name" value="ABC2_memb-like"/>
</dbReference>
<feature type="transmembrane region" description="Helical" evidence="1">
    <location>
        <begin position="164"/>
        <end position="185"/>
    </location>
</feature>
<keyword evidence="1" id="KW-0812">Transmembrane</keyword>
<name>A0A9D1S5H1_9FIRM</name>
<dbReference type="Proteomes" id="UP000824111">
    <property type="component" value="Unassembled WGS sequence"/>
</dbReference>
<reference evidence="2" key="1">
    <citation type="submission" date="2020-10" db="EMBL/GenBank/DDBJ databases">
        <authorList>
            <person name="Gilroy R."/>
        </authorList>
    </citation>
    <scope>NUCLEOTIDE SEQUENCE</scope>
    <source>
        <strain evidence="2">ChiSjej4B22-9803</strain>
    </source>
</reference>
<organism evidence="2 3">
    <name type="scientific">Candidatus Avimonoglobus intestinipullorum</name>
    <dbReference type="NCBI Taxonomy" id="2840699"/>
    <lineage>
        <taxon>Bacteria</taxon>
        <taxon>Bacillati</taxon>
        <taxon>Bacillota</taxon>
        <taxon>Clostridia</taxon>
        <taxon>Eubacteriales</taxon>
        <taxon>Candidatus Avimonoglobus</taxon>
    </lineage>
</organism>
<feature type="transmembrane region" description="Helical" evidence="1">
    <location>
        <begin position="109"/>
        <end position="128"/>
    </location>
</feature>
<protein>
    <submittedName>
        <fullName evidence="2">ABC-2 transporter permease</fullName>
    </submittedName>
</protein>
<keyword evidence="1" id="KW-1133">Transmembrane helix</keyword>
<feature type="transmembrane region" description="Helical" evidence="1">
    <location>
        <begin position="9"/>
        <end position="29"/>
    </location>
</feature>
<dbReference type="AlphaFoldDB" id="A0A9D1S5H1"/>
<evidence type="ECO:0000313" key="3">
    <source>
        <dbReference type="Proteomes" id="UP000824111"/>
    </source>
</evidence>
<keyword evidence="1" id="KW-0472">Membrane</keyword>
<reference evidence="2" key="2">
    <citation type="journal article" date="2021" name="PeerJ">
        <title>Extensive microbial diversity within the chicken gut microbiome revealed by metagenomics and culture.</title>
        <authorList>
            <person name="Gilroy R."/>
            <person name="Ravi A."/>
            <person name="Getino M."/>
            <person name="Pursley I."/>
            <person name="Horton D.L."/>
            <person name="Alikhan N.F."/>
            <person name="Baker D."/>
            <person name="Gharbi K."/>
            <person name="Hall N."/>
            <person name="Watson M."/>
            <person name="Adriaenssens E.M."/>
            <person name="Foster-Nyarko E."/>
            <person name="Jarju S."/>
            <person name="Secka A."/>
            <person name="Antonio M."/>
            <person name="Oren A."/>
            <person name="Chaudhuri R.R."/>
            <person name="La Ragione R."/>
            <person name="Hildebrand F."/>
            <person name="Pallen M.J."/>
        </authorList>
    </citation>
    <scope>NUCLEOTIDE SEQUENCE</scope>
    <source>
        <strain evidence="2">ChiSjej4B22-9803</strain>
    </source>
</reference>
<feature type="transmembrane region" description="Helical" evidence="1">
    <location>
        <begin position="76"/>
        <end position="97"/>
    </location>
</feature>
<dbReference type="Pfam" id="PF13346">
    <property type="entry name" value="ABC2_membrane_5"/>
    <property type="match status" value="1"/>
</dbReference>